<keyword evidence="19" id="KW-1185">Reference proteome</keyword>
<dbReference type="InParanoid" id="D8LVM0"/>
<comment type="subcellular location">
    <subcellularLocation>
        <location evidence="2">Cytoplasmic vesicle</location>
        <location evidence="2">COPI-coated vesicle membrane</location>
        <topology evidence="2">Peripheral membrane protein</topology>
        <orientation evidence="2">Cytoplasmic side</orientation>
    </subcellularLocation>
    <subcellularLocation>
        <location evidence="1">Golgi apparatus membrane</location>
        <topology evidence="1">Peripheral membrane protein</topology>
        <orientation evidence="1">Cytoplasmic side</orientation>
    </subcellularLocation>
</comment>
<feature type="repeat" description="WD" evidence="15">
    <location>
        <begin position="159"/>
        <end position="202"/>
    </location>
</feature>
<proteinExistence type="inferred from homology"/>
<gene>
    <name evidence="18" type="ORF">GSBLH_T00000270001</name>
</gene>
<dbReference type="AlphaFoldDB" id="D8LVM0"/>
<evidence type="ECO:0000256" key="8">
    <source>
        <dbReference type="ARBA" id="ARBA00022892"/>
    </source>
</evidence>
<evidence type="ECO:0000256" key="14">
    <source>
        <dbReference type="ARBA" id="ARBA00032920"/>
    </source>
</evidence>
<dbReference type="Pfam" id="PF23953">
    <property type="entry name" value="TPR_COPA_B"/>
    <property type="match status" value="1"/>
</dbReference>
<keyword evidence="9" id="KW-0653">Protein transport</keyword>
<keyword evidence="4" id="KW-0813">Transport</keyword>
<dbReference type="FunCoup" id="D8LVM0">
    <property type="interactions" value="563"/>
</dbReference>
<dbReference type="GO" id="GO:0006888">
    <property type="term" value="P:endoplasmic reticulum to Golgi vesicle-mediated transport"/>
    <property type="evidence" value="ECO:0007669"/>
    <property type="project" value="TreeGrafter"/>
</dbReference>
<feature type="domain" description="COPA/B second beta-propeller" evidence="16">
    <location>
        <begin position="299"/>
        <end position="538"/>
    </location>
</feature>
<dbReference type="GO" id="GO:0005198">
    <property type="term" value="F:structural molecule activity"/>
    <property type="evidence" value="ECO:0007669"/>
    <property type="project" value="InterPro"/>
</dbReference>
<dbReference type="Gene3D" id="1.25.40.470">
    <property type="match status" value="1"/>
</dbReference>
<evidence type="ECO:0000256" key="9">
    <source>
        <dbReference type="ARBA" id="ARBA00022927"/>
    </source>
</evidence>
<evidence type="ECO:0000256" key="3">
    <source>
        <dbReference type="ARBA" id="ARBA00010844"/>
    </source>
</evidence>
<dbReference type="PROSITE" id="PS50294">
    <property type="entry name" value="WD_REPEATS_REGION"/>
    <property type="match status" value="4"/>
</dbReference>
<dbReference type="PANTHER" id="PTHR19876:SF2">
    <property type="entry name" value="COATOMER SUBUNIT BETA"/>
    <property type="match status" value="1"/>
</dbReference>
<keyword evidence="6 15" id="KW-0853">WD repeat</keyword>
<dbReference type="SMART" id="SM00320">
    <property type="entry name" value="WD40"/>
    <property type="match status" value="5"/>
</dbReference>
<dbReference type="FunFam" id="2.130.10.10:FF:000016">
    <property type="entry name" value="Coatomer alpha subunit, putative"/>
    <property type="match status" value="1"/>
</dbReference>
<dbReference type="RefSeq" id="XP_012893907.1">
    <property type="nucleotide sequence ID" value="XM_013038453.1"/>
</dbReference>
<comment type="similarity">
    <text evidence="3">Belongs to the WD repeat COPB2 family.</text>
</comment>
<evidence type="ECO:0000259" key="17">
    <source>
        <dbReference type="Pfam" id="PF23953"/>
    </source>
</evidence>
<dbReference type="PIRSF" id="PIRSF005567">
    <property type="entry name" value="Coatomer_beta'_subunit"/>
    <property type="match status" value="1"/>
</dbReference>
<keyword evidence="10" id="KW-0333">Golgi apparatus</keyword>
<keyword evidence="11" id="KW-0472">Membrane</keyword>
<keyword evidence="5" id="KW-0963">Cytoplasm</keyword>
<dbReference type="SUPFAM" id="SSF48452">
    <property type="entry name" value="TPR-like"/>
    <property type="match status" value="1"/>
</dbReference>
<dbReference type="InterPro" id="IPR001680">
    <property type="entry name" value="WD40_rpt"/>
</dbReference>
<dbReference type="Gene3D" id="2.130.10.10">
    <property type="entry name" value="YVTN repeat-like/Quinoprotein amine dehydrogenase"/>
    <property type="match status" value="1"/>
</dbReference>
<dbReference type="GO" id="GO:0006886">
    <property type="term" value="P:intracellular protein transport"/>
    <property type="evidence" value="ECO:0007669"/>
    <property type="project" value="InterPro"/>
</dbReference>
<dbReference type="InterPro" id="IPR036322">
    <property type="entry name" value="WD40_repeat_dom_sf"/>
</dbReference>
<dbReference type="CDD" id="cd22947">
    <property type="entry name" value="Coatomer_WDAD_beta-like"/>
    <property type="match status" value="1"/>
</dbReference>
<reference evidence="18" key="1">
    <citation type="submission" date="2010-02" db="EMBL/GenBank/DDBJ databases">
        <title>Sequencing and annotation of the Blastocystis hominis genome.</title>
        <authorList>
            <person name="Wincker P."/>
        </authorList>
    </citation>
    <scope>NUCLEOTIDE SEQUENCE</scope>
    <source>
        <strain evidence="18">Singapore isolate B</strain>
    </source>
</reference>
<dbReference type="Pfam" id="PF00400">
    <property type="entry name" value="WD40"/>
    <property type="match status" value="4"/>
</dbReference>
<dbReference type="Proteomes" id="UP000008312">
    <property type="component" value="Unassembled WGS sequence"/>
</dbReference>
<feature type="domain" description="COPA/B TPR" evidence="17">
    <location>
        <begin position="555"/>
        <end position="740"/>
    </location>
</feature>
<organism evidence="18">
    <name type="scientific">Blastocystis hominis</name>
    <dbReference type="NCBI Taxonomy" id="12968"/>
    <lineage>
        <taxon>Eukaryota</taxon>
        <taxon>Sar</taxon>
        <taxon>Stramenopiles</taxon>
        <taxon>Bigyra</taxon>
        <taxon>Opalozoa</taxon>
        <taxon>Opalinata</taxon>
        <taxon>Blastocystidae</taxon>
        <taxon>Blastocystis</taxon>
    </lineage>
</organism>
<dbReference type="OMA" id="KSYGQCV"/>
<evidence type="ECO:0000313" key="18">
    <source>
        <dbReference type="EMBL" id="CBK19859.2"/>
    </source>
</evidence>
<evidence type="ECO:0000256" key="1">
    <source>
        <dbReference type="ARBA" id="ARBA00004255"/>
    </source>
</evidence>
<accession>D8LVM0</accession>
<evidence type="ECO:0000256" key="15">
    <source>
        <dbReference type="PROSITE-ProRule" id="PRU00221"/>
    </source>
</evidence>
<evidence type="ECO:0000259" key="16">
    <source>
        <dbReference type="Pfam" id="PF04053"/>
    </source>
</evidence>
<dbReference type="CDD" id="cd00200">
    <property type="entry name" value="WD40"/>
    <property type="match status" value="1"/>
</dbReference>
<feature type="repeat" description="WD" evidence="15">
    <location>
        <begin position="116"/>
        <end position="158"/>
    </location>
</feature>
<evidence type="ECO:0000256" key="5">
    <source>
        <dbReference type="ARBA" id="ARBA00022490"/>
    </source>
</evidence>
<evidence type="ECO:0000256" key="6">
    <source>
        <dbReference type="ARBA" id="ARBA00022574"/>
    </source>
</evidence>
<dbReference type="PRINTS" id="PR00320">
    <property type="entry name" value="GPROTEINBRPT"/>
</dbReference>
<dbReference type="PROSITE" id="PS50082">
    <property type="entry name" value="WD_REPEATS_2"/>
    <property type="match status" value="4"/>
</dbReference>
<dbReference type="InterPro" id="IPR011990">
    <property type="entry name" value="TPR-like_helical_dom_sf"/>
</dbReference>
<dbReference type="InterPro" id="IPR050844">
    <property type="entry name" value="Coatomer_complex_subunit"/>
</dbReference>
<evidence type="ECO:0000256" key="12">
    <source>
        <dbReference type="ARBA" id="ARBA00023329"/>
    </source>
</evidence>
<dbReference type="InterPro" id="IPR016453">
    <property type="entry name" value="COPB2"/>
</dbReference>
<evidence type="ECO:0000256" key="11">
    <source>
        <dbReference type="ARBA" id="ARBA00023136"/>
    </source>
</evidence>
<dbReference type="GO" id="GO:0030126">
    <property type="term" value="C:COPI vesicle coat"/>
    <property type="evidence" value="ECO:0007669"/>
    <property type="project" value="TreeGrafter"/>
</dbReference>
<dbReference type="GO" id="GO:0006891">
    <property type="term" value="P:intra-Golgi vesicle-mediated transport"/>
    <property type="evidence" value="ECO:0007669"/>
    <property type="project" value="TreeGrafter"/>
</dbReference>
<dbReference type="InterPro" id="IPR020472">
    <property type="entry name" value="WD40_PAC1"/>
</dbReference>
<dbReference type="InterPro" id="IPR015943">
    <property type="entry name" value="WD40/YVTN_repeat-like_dom_sf"/>
</dbReference>
<keyword evidence="8" id="KW-0931">ER-Golgi transport</keyword>
<sequence length="755" mass="85230">MHSTEPWILTSLFSGKLYIWNYNTGDVVRQWDVTNTPVRACKFIERKQWVIVGCDDLKIRVYNYNTAEKVTEFDAHSDYIRCIDVHPTEPLILSGGDDMMIKLWNWEQNWRNVRTYEGHSHYVMQVKFNPKDSNTFASCSLDNTIKVWGLNTSSPYYTLNEHKAGVNCLCYSPAGDKPYLLSGSDDKTIRIWDYQTKTCIQTLEGHTENITAVLFHPKLPIIVSGSEDGSLRIWHSVTYRCELTLNYASGRVWAVESAEQSSKLGIGFDEGSAVIQLGSEVPILSMDGNGHVMLCDNGDIRTAILQNLHCTEETALSPVYKDISVREWLFPQSLHYNNNGRFMLLCGDGEYSISTTRVLRSKCFGPALEAVWAADGNGDYAVKETPSRVKLFSNFKESYTIETPFQVEKIFGGKMLGARGQNFLVFYDWQSGDVVRKIDVAATSVFWNEEGSLVVIGTADGFFVLAAEETEAGVAFELLHEVGDAVVSGCWVGACFLYTTEKGFKYYVGGEVIIVKHLQSRGFLLGYLDKESVAVLVDKDKNLTAVPLDRALLRYQTAVLAKNFELANSILPEIGQQELEKLSLFLQSQGFLEEAMNVTRDAMRKLDLAISMKNEKTAIQILEEISEEGPEIAKYWSQIAEICMAKGDIPTALKCNEHAKDFSTMLLIASCYSDAELMKRTEELAREAEWSNVELMAAFLRKDTKACFDLLVRKKRYPEAAFFASTYAPELQNEAVELWKEDMQRRESSMKKGNM</sequence>
<name>D8LVM0_BLAHO</name>
<evidence type="ECO:0000256" key="7">
    <source>
        <dbReference type="ARBA" id="ARBA00022737"/>
    </source>
</evidence>
<dbReference type="GeneID" id="24917585"/>
<feature type="repeat" description="WD" evidence="15">
    <location>
        <begin position="73"/>
        <end position="105"/>
    </location>
</feature>
<evidence type="ECO:0000313" key="19">
    <source>
        <dbReference type="Proteomes" id="UP000008312"/>
    </source>
</evidence>
<evidence type="ECO:0000256" key="2">
    <source>
        <dbReference type="ARBA" id="ARBA00004347"/>
    </source>
</evidence>
<dbReference type="PANTHER" id="PTHR19876">
    <property type="entry name" value="COATOMER"/>
    <property type="match status" value="1"/>
</dbReference>
<evidence type="ECO:0000256" key="10">
    <source>
        <dbReference type="ARBA" id="ARBA00023034"/>
    </source>
</evidence>
<dbReference type="SUPFAM" id="SSF50978">
    <property type="entry name" value="WD40 repeat-like"/>
    <property type="match status" value="1"/>
</dbReference>
<protein>
    <recommendedName>
        <fullName evidence="14">Beta'-coat protein</fullName>
    </recommendedName>
</protein>
<keyword evidence="12" id="KW-0968">Cytoplasmic vesicle</keyword>
<dbReference type="EMBL" id="FN668638">
    <property type="protein sequence ID" value="CBK19859.2"/>
    <property type="molecule type" value="Genomic_DNA"/>
</dbReference>
<keyword evidence="7" id="KW-0677">Repeat</keyword>
<evidence type="ECO:0000256" key="4">
    <source>
        <dbReference type="ARBA" id="ARBA00022448"/>
    </source>
</evidence>
<dbReference type="InterPro" id="IPR006692">
    <property type="entry name" value="Beta-prop_COPA/B_2nd"/>
</dbReference>
<dbReference type="Pfam" id="PF04053">
    <property type="entry name" value="B-prop_COPA_B_2nd"/>
    <property type="match status" value="1"/>
</dbReference>
<feature type="repeat" description="WD" evidence="15">
    <location>
        <begin position="203"/>
        <end position="234"/>
    </location>
</feature>
<dbReference type="InterPro" id="IPR056176">
    <property type="entry name" value="TPR_COPA_B"/>
</dbReference>
<dbReference type="OrthoDB" id="2150324at2759"/>
<comment type="function">
    <text evidence="13">The coatomer is a cytosolic protein complex that binds to dilysine motifs and reversibly associates with Golgi non-clathrin-coated vesicles, which further mediate biosynthetic protein transport from the ER, via the Golgi up to the trans Golgi network. Coatomer complex is required for budding from Golgi membranes, and is essential for the retrograde Golgi-to-ER transport of dilysine-tagged proteins.</text>
</comment>
<dbReference type="GO" id="GO:0006890">
    <property type="term" value="P:retrograde vesicle-mediated transport, Golgi to endoplasmic reticulum"/>
    <property type="evidence" value="ECO:0007669"/>
    <property type="project" value="TreeGrafter"/>
</dbReference>
<dbReference type="GO" id="GO:0000139">
    <property type="term" value="C:Golgi membrane"/>
    <property type="evidence" value="ECO:0007669"/>
    <property type="project" value="UniProtKB-SubCell"/>
</dbReference>
<evidence type="ECO:0000256" key="13">
    <source>
        <dbReference type="ARBA" id="ARBA00025536"/>
    </source>
</evidence>